<proteinExistence type="predicted"/>
<keyword evidence="3" id="KW-0032">Aminotransferase</keyword>
<dbReference type="Gene3D" id="3.90.1150.10">
    <property type="entry name" value="Aspartate Aminotransferase, domain 1"/>
    <property type="match status" value="1"/>
</dbReference>
<dbReference type="InterPro" id="IPR000192">
    <property type="entry name" value="Aminotrans_V_dom"/>
</dbReference>
<dbReference type="AlphaFoldDB" id="A0A328B9X0"/>
<dbReference type="SUPFAM" id="SSF53383">
    <property type="entry name" value="PLP-dependent transferases"/>
    <property type="match status" value="1"/>
</dbReference>
<dbReference type="PROSITE" id="PS51318">
    <property type="entry name" value="TAT"/>
    <property type="match status" value="1"/>
</dbReference>
<comment type="caution">
    <text evidence="3">The sequence shown here is derived from an EMBL/GenBank/DDBJ whole genome shotgun (WGS) entry which is preliminary data.</text>
</comment>
<name>A0A328B9X0_9CAUL</name>
<dbReference type="OrthoDB" id="9804366at2"/>
<organism evidence="3 4">
    <name type="scientific">Phenylobacterium kunshanense</name>
    <dbReference type="NCBI Taxonomy" id="1445034"/>
    <lineage>
        <taxon>Bacteria</taxon>
        <taxon>Pseudomonadati</taxon>
        <taxon>Pseudomonadota</taxon>
        <taxon>Alphaproteobacteria</taxon>
        <taxon>Caulobacterales</taxon>
        <taxon>Caulobacteraceae</taxon>
        <taxon>Phenylobacterium</taxon>
    </lineage>
</organism>
<reference evidence="3 4" key="1">
    <citation type="submission" date="2018-05" db="EMBL/GenBank/DDBJ databases">
        <authorList>
            <person name="Lanie J.A."/>
            <person name="Ng W.-L."/>
            <person name="Kazmierczak K.M."/>
            <person name="Andrzejewski T.M."/>
            <person name="Davidsen T.M."/>
            <person name="Wayne K.J."/>
            <person name="Tettelin H."/>
            <person name="Glass J.I."/>
            <person name="Rusch D."/>
            <person name="Podicherti R."/>
            <person name="Tsui H.-C.T."/>
            <person name="Winkler M.E."/>
        </authorList>
    </citation>
    <scope>NUCLEOTIDE SEQUENCE [LARGE SCALE GENOMIC DNA]</scope>
    <source>
        <strain evidence="3 4">BUT-10</strain>
    </source>
</reference>
<dbReference type="EMBL" id="QFYS01000011">
    <property type="protein sequence ID" value="RAK62514.1"/>
    <property type="molecule type" value="Genomic_DNA"/>
</dbReference>
<evidence type="ECO:0000256" key="1">
    <source>
        <dbReference type="ARBA" id="ARBA00022898"/>
    </source>
</evidence>
<dbReference type="RefSeq" id="WP_111278027.1">
    <property type="nucleotide sequence ID" value="NZ_QFYS01000011.1"/>
</dbReference>
<keyword evidence="3" id="KW-0808">Transferase</keyword>
<keyword evidence="1" id="KW-0663">Pyridoxal phosphate</keyword>
<feature type="domain" description="Aminotransferase class V" evidence="2">
    <location>
        <begin position="66"/>
        <end position="361"/>
    </location>
</feature>
<evidence type="ECO:0000313" key="3">
    <source>
        <dbReference type="EMBL" id="RAK62514.1"/>
    </source>
</evidence>
<dbReference type="GO" id="GO:0008483">
    <property type="term" value="F:transaminase activity"/>
    <property type="evidence" value="ECO:0007669"/>
    <property type="project" value="UniProtKB-KW"/>
</dbReference>
<dbReference type="InterPro" id="IPR006311">
    <property type="entry name" value="TAT_signal"/>
</dbReference>
<sequence length="419" mass="44903">MNDRVELSRRTLLATGAAAPVAGAGLPAAARPDDEAYWRKVAALFDAPPPGVIQLENGQFGAMARATRAAYEGYVARINRETTLYTRRGIGADLAAVRAKAAALLGVGEDEIAFTRGGTESMQTLIGQYNRLKPGDAVLYADLDYDSMQVGMAALARTRGVRVVKIDLPEPTSRSSLIEAYDAALKANPDVRLMLLTHLSHRTGLIPPVKEITAMARARGVDVLLDCGHALGQTEFSLKEMGVEFAGLNLHKWIGAPLGVGLVYIARDRIPDIDVSPLEEPSPKIDARVHTGTVNYAAVLAVSDAIATHEHIGPAAKAARLRWLRDRWAEAARDIPGVEVLTPNDPALHAGITSFRVAGRTTTADNVAIRKALFERHRIFTVERSGPAKGACVRVTPSFVNGPADVDALVTALRELARP</sequence>
<dbReference type="InterPro" id="IPR015421">
    <property type="entry name" value="PyrdxlP-dep_Trfase_major"/>
</dbReference>
<evidence type="ECO:0000313" key="4">
    <source>
        <dbReference type="Proteomes" id="UP000249524"/>
    </source>
</evidence>
<keyword evidence="4" id="KW-1185">Reference proteome</keyword>
<dbReference type="Gene3D" id="3.40.640.10">
    <property type="entry name" value="Type I PLP-dependent aspartate aminotransferase-like (Major domain)"/>
    <property type="match status" value="1"/>
</dbReference>
<dbReference type="Pfam" id="PF00266">
    <property type="entry name" value="Aminotran_5"/>
    <property type="match status" value="1"/>
</dbReference>
<gene>
    <name evidence="3" type="ORF">DJ019_19030</name>
</gene>
<evidence type="ECO:0000259" key="2">
    <source>
        <dbReference type="Pfam" id="PF00266"/>
    </source>
</evidence>
<dbReference type="Proteomes" id="UP000249524">
    <property type="component" value="Unassembled WGS sequence"/>
</dbReference>
<protein>
    <submittedName>
        <fullName evidence="3">Aminotransferase</fullName>
    </submittedName>
</protein>
<dbReference type="PANTHER" id="PTHR43092:SF6">
    <property type="entry name" value="BLR1280 PROTEIN"/>
    <property type="match status" value="1"/>
</dbReference>
<dbReference type="InterPro" id="IPR015422">
    <property type="entry name" value="PyrdxlP-dep_Trfase_small"/>
</dbReference>
<dbReference type="InterPro" id="IPR015424">
    <property type="entry name" value="PyrdxlP-dep_Trfase"/>
</dbReference>
<accession>A0A328B9X0</accession>
<dbReference type="PANTHER" id="PTHR43092">
    <property type="entry name" value="L-CYSTEINE DESULFHYDRASE"/>
    <property type="match status" value="1"/>
</dbReference>